<keyword evidence="1" id="KW-0285">Flavoprotein</keyword>
<feature type="domain" description="NADH:flavin oxidoreductase/NADH oxidase N-terminal" evidence="4">
    <location>
        <begin position="8"/>
        <end position="130"/>
    </location>
</feature>
<evidence type="ECO:0000256" key="2">
    <source>
        <dbReference type="ARBA" id="ARBA00023002"/>
    </source>
</evidence>
<reference evidence="6" key="1">
    <citation type="journal article" date="2019" name="Int. J. Syst. Evol. Microbiol.">
        <title>The Global Catalogue of Microorganisms (GCM) 10K type strain sequencing project: providing services to taxonomists for standard genome sequencing and annotation.</title>
        <authorList>
            <consortium name="The Broad Institute Genomics Platform"/>
            <consortium name="The Broad Institute Genome Sequencing Center for Infectious Disease"/>
            <person name="Wu L."/>
            <person name="Ma J."/>
        </authorList>
    </citation>
    <scope>NUCLEOTIDE SEQUENCE [LARGE SCALE GENOMIC DNA]</scope>
    <source>
        <strain evidence="6">JCM 4316</strain>
    </source>
</reference>
<protein>
    <recommendedName>
        <fullName evidence="4">NADH:flavin oxidoreductase/NADH oxidase N-terminal domain-containing protein</fullName>
    </recommendedName>
</protein>
<evidence type="ECO:0000256" key="1">
    <source>
        <dbReference type="ARBA" id="ARBA00022630"/>
    </source>
</evidence>
<feature type="compositionally biased region" description="Basic residues" evidence="3">
    <location>
        <begin position="173"/>
        <end position="188"/>
    </location>
</feature>
<comment type="caution">
    <text evidence="5">The sequence shown here is derived from an EMBL/GenBank/DDBJ whole genome shotgun (WGS) entry which is preliminary data.</text>
</comment>
<dbReference type="PANTHER" id="PTHR43656">
    <property type="entry name" value="BINDING OXIDOREDUCTASE, PUTATIVE (AFU_ORTHOLOGUE AFUA_2G08260)-RELATED"/>
    <property type="match status" value="1"/>
</dbReference>
<dbReference type="InterPro" id="IPR013785">
    <property type="entry name" value="Aldolase_TIM"/>
</dbReference>
<sequence>MSRNDPVLQPLRVNNLLLRNRIYSTGHAPSGYLDGGAPGPRYALYHEEKAKGGIALTIIGGSSNVAPDSANVFDQIDAGDDAVLPFYRSISERVHEHGAAIMLQVTHLGRRSKWDIDRWLPAVGPSAVRERAHRSFPNQGRLVKPRGDRSGRPDRGPAADHGGPPGRRLPAVPHRRRGRPPQHTRRDPRRPAAVHGAVTGALPDKPPCAHRQPGRRGPA</sequence>
<name>A0ABP5SAW1_9ACTN</name>
<dbReference type="SUPFAM" id="SSF51395">
    <property type="entry name" value="FMN-linked oxidoreductases"/>
    <property type="match status" value="1"/>
</dbReference>
<keyword evidence="6" id="KW-1185">Reference proteome</keyword>
<accession>A0ABP5SAW1</accession>
<keyword evidence="2" id="KW-0560">Oxidoreductase</keyword>
<feature type="compositionally biased region" description="Basic and acidic residues" evidence="3">
    <location>
        <begin position="145"/>
        <end position="158"/>
    </location>
</feature>
<evidence type="ECO:0000259" key="4">
    <source>
        <dbReference type="Pfam" id="PF00724"/>
    </source>
</evidence>
<dbReference type="EMBL" id="BAAASD010000002">
    <property type="protein sequence ID" value="GAA2328076.1"/>
    <property type="molecule type" value="Genomic_DNA"/>
</dbReference>
<dbReference type="Proteomes" id="UP001500253">
    <property type="component" value="Unassembled WGS sequence"/>
</dbReference>
<evidence type="ECO:0000313" key="5">
    <source>
        <dbReference type="EMBL" id="GAA2328076.1"/>
    </source>
</evidence>
<dbReference type="InterPro" id="IPR001155">
    <property type="entry name" value="OxRdtase_FMN_N"/>
</dbReference>
<gene>
    <name evidence="5" type="ORF">GCM10010246_07820</name>
</gene>
<feature type="region of interest" description="Disordered" evidence="3">
    <location>
        <begin position="130"/>
        <end position="219"/>
    </location>
</feature>
<evidence type="ECO:0000313" key="6">
    <source>
        <dbReference type="Proteomes" id="UP001500253"/>
    </source>
</evidence>
<dbReference type="PANTHER" id="PTHR43656:SF2">
    <property type="entry name" value="BINDING OXIDOREDUCTASE, PUTATIVE (AFU_ORTHOLOGUE AFUA_2G08260)-RELATED"/>
    <property type="match status" value="1"/>
</dbReference>
<proteinExistence type="predicted"/>
<dbReference type="InterPro" id="IPR051799">
    <property type="entry name" value="NADH_flavin_oxidoreductase"/>
</dbReference>
<dbReference type="Pfam" id="PF00724">
    <property type="entry name" value="Oxidored_FMN"/>
    <property type="match status" value="1"/>
</dbReference>
<dbReference type="RefSeq" id="WP_346173054.1">
    <property type="nucleotide sequence ID" value="NZ_BAAASD010000002.1"/>
</dbReference>
<organism evidence="5 6">
    <name type="scientific">Streptomyces cuspidosporus</name>
    <dbReference type="NCBI Taxonomy" id="66882"/>
    <lineage>
        <taxon>Bacteria</taxon>
        <taxon>Bacillati</taxon>
        <taxon>Actinomycetota</taxon>
        <taxon>Actinomycetes</taxon>
        <taxon>Kitasatosporales</taxon>
        <taxon>Streptomycetaceae</taxon>
        <taxon>Streptomyces</taxon>
    </lineage>
</organism>
<dbReference type="Gene3D" id="3.20.20.70">
    <property type="entry name" value="Aldolase class I"/>
    <property type="match status" value="1"/>
</dbReference>
<evidence type="ECO:0000256" key="3">
    <source>
        <dbReference type="SAM" id="MobiDB-lite"/>
    </source>
</evidence>